<dbReference type="AlphaFoldDB" id="A0A1M7FSD4"/>
<evidence type="ECO:0000313" key="1">
    <source>
        <dbReference type="EMBL" id="SHM06850.1"/>
    </source>
</evidence>
<name>A0A1M7FSD4_9RHOB</name>
<dbReference type="STRING" id="337701.SAMN05444398_109104"/>
<sequence>MVSLNLHDPDDAQRRLQAFLVQFTAPQWVTQSQTDATIEDQERAAEVLDIVLDILLDAQLGLMADLVPADEEQFWHSPRRLHAPETGARFDIRVGARGGYDLRVTVGNTVFTDHAMSFEALTMALRSFAALRREAAA</sequence>
<dbReference type="EMBL" id="FRBR01000009">
    <property type="protein sequence ID" value="SHM06850.1"/>
    <property type="molecule type" value="Genomic_DNA"/>
</dbReference>
<organism evidence="1 2">
    <name type="scientific">Roseovarius pacificus</name>
    <dbReference type="NCBI Taxonomy" id="337701"/>
    <lineage>
        <taxon>Bacteria</taxon>
        <taxon>Pseudomonadati</taxon>
        <taxon>Pseudomonadota</taxon>
        <taxon>Alphaproteobacteria</taxon>
        <taxon>Rhodobacterales</taxon>
        <taxon>Roseobacteraceae</taxon>
        <taxon>Roseovarius</taxon>
    </lineage>
</organism>
<keyword evidence="2" id="KW-1185">Reference proteome</keyword>
<protein>
    <submittedName>
        <fullName evidence="1">Uncharacterized protein</fullName>
    </submittedName>
</protein>
<dbReference type="RefSeq" id="WP_073035564.1">
    <property type="nucleotide sequence ID" value="NZ_BMLR01000010.1"/>
</dbReference>
<gene>
    <name evidence="1" type="ORF">SAMN05444398_109104</name>
</gene>
<evidence type="ECO:0000313" key="2">
    <source>
        <dbReference type="Proteomes" id="UP000183974"/>
    </source>
</evidence>
<reference evidence="1 2" key="1">
    <citation type="submission" date="2016-11" db="EMBL/GenBank/DDBJ databases">
        <authorList>
            <person name="Jaros S."/>
            <person name="Januszkiewicz K."/>
            <person name="Wedrychowicz H."/>
        </authorList>
    </citation>
    <scope>NUCLEOTIDE SEQUENCE [LARGE SCALE GENOMIC DNA]</scope>
    <source>
        <strain evidence="1 2">DSM 29589</strain>
    </source>
</reference>
<proteinExistence type="predicted"/>
<accession>A0A1M7FSD4</accession>
<dbReference type="Proteomes" id="UP000183974">
    <property type="component" value="Unassembled WGS sequence"/>
</dbReference>